<evidence type="ECO:0000313" key="1">
    <source>
        <dbReference type="EMBL" id="CAI9977534.1"/>
    </source>
</evidence>
<reference evidence="2 3" key="2">
    <citation type="submission" date="2024-07" db="EMBL/GenBank/DDBJ databases">
        <authorList>
            <person name="Akdeniz Z."/>
        </authorList>
    </citation>
    <scope>NUCLEOTIDE SEQUENCE [LARGE SCALE GENOMIC DNA]</scope>
</reference>
<comment type="caution">
    <text evidence="1">The sequence shown here is derived from an EMBL/GenBank/DDBJ whole genome shotgun (WGS) entry which is preliminary data.</text>
</comment>
<evidence type="ECO:0000313" key="2">
    <source>
        <dbReference type="EMBL" id="CAL6028663.1"/>
    </source>
</evidence>
<dbReference type="AlphaFoldDB" id="A0AA86RFE8"/>
<sequence>MFCNRLQPLCLVIRFSFYTLNTLYYLDRGSYKLCFQNVNSQVQQCISGFKLSEENTIWFQLSLSNYDYKIYYHSKFTTLLQEFSEVWQVRFKQCGKGAVKQQQMWLYISLYSCGTLTRFAHQLDNLWDLNNFVVSHYFLNSNSYTCDYLFQLKFYMIQRFKFIEMAQTNDCETFEKTWALASPCFHFQNWLNPSFMPTQYRSLIQIYRQFEYQMVKFGVEQVVKSTELYPTSQMMQQNIKLVIIVLANLPQRISDRLHDQL</sequence>
<dbReference type="EMBL" id="CATOUU010001179">
    <property type="protein sequence ID" value="CAI9977534.1"/>
    <property type="molecule type" value="Genomic_DNA"/>
</dbReference>
<keyword evidence="3" id="KW-1185">Reference proteome</keyword>
<reference evidence="1" key="1">
    <citation type="submission" date="2023-06" db="EMBL/GenBank/DDBJ databases">
        <authorList>
            <person name="Kurt Z."/>
        </authorList>
    </citation>
    <scope>NUCLEOTIDE SEQUENCE</scope>
</reference>
<proteinExistence type="predicted"/>
<organism evidence="1">
    <name type="scientific">Hexamita inflata</name>
    <dbReference type="NCBI Taxonomy" id="28002"/>
    <lineage>
        <taxon>Eukaryota</taxon>
        <taxon>Metamonada</taxon>
        <taxon>Diplomonadida</taxon>
        <taxon>Hexamitidae</taxon>
        <taxon>Hexamitinae</taxon>
        <taxon>Hexamita</taxon>
    </lineage>
</organism>
<gene>
    <name evidence="2" type="ORF">HINF_LOCUS31913</name>
    <name evidence="1" type="ORF">HINF_LOCUS65179</name>
</gene>
<dbReference type="Proteomes" id="UP001642409">
    <property type="component" value="Unassembled WGS sequence"/>
</dbReference>
<dbReference type="EMBL" id="CAXDID020000108">
    <property type="protein sequence ID" value="CAL6028663.1"/>
    <property type="molecule type" value="Genomic_DNA"/>
</dbReference>
<accession>A0AA86RFE8</accession>
<evidence type="ECO:0000313" key="3">
    <source>
        <dbReference type="Proteomes" id="UP001642409"/>
    </source>
</evidence>
<name>A0AA86RFE8_9EUKA</name>
<protein>
    <submittedName>
        <fullName evidence="2">Hypothetical_protein</fullName>
    </submittedName>
</protein>